<protein>
    <submittedName>
        <fullName evidence="1">Helix-turn-helix transcriptional regulator</fullName>
    </submittedName>
</protein>
<name>A0ABT3ZTN6_9BURK</name>
<evidence type="ECO:0000313" key="1">
    <source>
        <dbReference type="EMBL" id="MCY0389929.1"/>
    </source>
</evidence>
<dbReference type="CDD" id="cd00093">
    <property type="entry name" value="HTH_XRE"/>
    <property type="match status" value="1"/>
</dbReference>
<evidence type="ECO:0000313" key="2">
    <source>
        <dbReference type="Proteomes" id="UP001082899"/>
    </source>
</evidence>
<organism evidence="1 2">
    <name type="scientific">Robbsia betulipollinis</name>
    <dbReference type="NCBI Taxonomy" id="2981849"/>
    <lineage>
        <taxon>Bacteria</taxon>
        <taxon>Pseudomonadati</taxon>
        <taxon>Pseudomonadota</taxon>
        <taxon>Betaproteobacteria</taxon>
        <taxon>Burkholderiales</taxon>
        <taxon>Burkholderiaceae</taxon>
        <taxon>Robbsia</taxon>
    </lineage>
</organism>
<sequence>MIIDETKITSFQSIIAVVLRELRVAQRIHQAVLSDHCNKPSSFWEKVEAGKTQLDLDTLLRVCRPLDALPSAVISTAEKYRWAMEQRGWSVLLSNIGNADALMDLAPKYWASPGYRFWLASAWVGCTILDTPTFFDNGCGKGWHGLAAVFEFAVDEGFRAMQLDEERNRPFIGPLKPGFNF</sequence>
<dbReference type="InterPro" id="IPR001387">
    <property type="entry name" value="Cro/C1-type_HTH"/>
</dbReference>
<dbReference type="SUPFAM" id="SSF47413">
    <property type="entry name" value="lambda repressor-like DNA-binding domains"/>
    <property type="match status" value="1"/>
</dbReference>
<dbReference type="EMBL" id="JAPMXC010000016">
    <property type="protein sequence ID" value="MCY0389929.1"/>
    <property type="molecule type" value="Genomic_DNA"/>
</dbReference>
<reference evidence="1" key="1">
    <citation type="submission" date="2022-11" db="EMBL/GenBank/DDBJ databases">
        <title>Robbsia betulipollinis sp. nov., isolated from pollen of birch (Betula pendula).</title>
        <authorList>
            <person name="Shi H."/>
            <person name="Ambika Manirajan B."/>
            <person name="Ratering S."/>
            <person name="Geissler-Plaum R."/>
            <person name="Schnell S."/>
        </authorList>
    </citation>
    <scope>NUCLEOTIDE SEQUENCE</scope>
    <source>
        <strain evidence="1">Bb-Pol-6</strain>
    </source>
</reference>
<dbReference type="InterPro" id="IPR010982">
    <property type="entry name" value="Lambda_DNA-bd_dom_sf"/>
</dbReference>
<comment type="caution">
    <text evidence="1">The sequence shown here is derived from an EMBL/GenBank/DDBJ whole genome shotgun (WGS) entry which is preliminary data.</text>
</comment>
<dbReference type="RefSeq" id="WP_267849892.1">
    <property type="nucleotide sequence ID" value="NZ_JAPMXC010000016.1"/>
</dbReference>
<keyword evidence="2" id="KW-1185">Reference proteome</keyword>
<gene>
    <name evidence="1" type="ORF">OVY01_22580</name>
</gene>
<dbReference type="Gene3D" id="1.10.260.40">
    <property type="entry name" value="lambda repressor-like DNA-binding domains"/>
    <property type="match status" value="1"/>
</dbReference>
<dbReference type="Proteomes" id="UP001082899">
    <property type="component" value="Unassembled WGS sequence"/>
</dbReference>
<accession>A0ABT3ZTN6</accession>
<proteinExistence type="predicted"/>